<protein>
    <submittedName>
        <fullName evidence="2">AntA/AntB antirepressor</fullName>
    </submittedName>
</protein>
<organism evidence="2 3">
    <name type="scientific">Vreelandella subglaciescola</name>
    <dbReference type="NCBI Taxonomy" id="29571"/>
    <lineage>
        <taxon>Bacteria</taxon>
        <taxon>Pseudomonadati</taxon>
        <taxon>Pseudomonadota</taxon>
        <taxon>Gammaproteobacteria</taxon>
        <taxon>Oceanospirillales</taxon>
        <taxon>Halomonadaceae</taxon>
        <taxon>Vreelandella</taxon>
    </lineage>
</organism>
<dbReference type="InParanoid" id="A0A1M7ERA1"/>
<evidence type="ECO:0000313" key="3">
    <source>
        <dbReference type="Proteomes" id="UP000190911"/>
    </source>
</evidence>
<feature type="domain" description="AntA/AntB antirepressor" evidence="1">
    <location>
        <begin position="57"/>
        <end position="133"/>
    </location>
</feature>
<evidence type="ECO:0000313" key="2">
    <source>
        <dbReference type="EMBL" id="SHL94188.1"/>
    </source>
</evidence>
<name>A0A1M7ERA1_9GAMM</name>
<gene>
    <name evidence="2" type="ORF">SAMN05878437_0380</name>
</gene>
<dbReference type="AlphaFoldDB" id="A0A1M7ERA1"/>
<proteinExistence type="predicted"/>
<dbReference type="Pfam" id="PF08346">
    <property type="entry name" value="AntA"/>
    <property type="match status" value="1"/>
</dbReference>
<dbReference type="Proteomes" id="UP000190911">
    <property type="component" value="Chromosome I"/>
</dbReference>
<dbReference type="EMBL" id="LT670847">
    <property type="protein sequence ID" value="SHL94188.1"/>
    <property type="molecule type" value="Genomic_DNA"/>
</dbReference>
<keyword evidence="3" id="KW-1185">Reference proteome</keyword>
<reference evidence="2 3" key="1">
    <citation type="submission" date="2016-11" db="EMBL/GenBank/DDBJ databases">
        <authorList>
            <person name="Jaros S."/>
            <person name="Januszkiewicz K."/>
            <person name="Wedrychowicz H."/>
        </authorList>
    </citation>
    <scope>NUCLEOTIDE SEQUENCE [LARGE SCALE GENOMIC DNA]</scope>
    <source>
        <strain evidence="2 3">ACAM 12</strain>
    </source>
</reference>
<accession>A0A1M7ERA1</accession>
<dbReference type="RefSeq" id="WP_079550837.1">
    <property type="nucleotide sequence ID" value="NZ_LT670847.1"/>
</dbReference>
<dbReference type="InterPro" id="IPR013557">
    <property type="entry name" value="AntA/B_antirep"/>
</dbReference>
<evidence type="ECO:0000259" key="1">
    <source>
        <dbReference type="Pfam" id="PF08346"/>
    </source>
</evidence>
<sequence length="233" mass="26807">MTNSTAKRNGRSIVTDINHAPKKTLTLTLCFTQEQADRMMKVRRVLPIVEDRQEPQIDARKLWEKIGKPHGRFRDWAEDYIKSLLGNDAEKSARFQGEIEVEESLVGKRKNVKQIDYKLSRDVAAKLAMQANTVEGDEIRQYFLDMEECVLRLSKHQPERVQSLIQLDNAITHHFRSKVGRKAQDGKISKGAVPSEAASREKLLKPALFIRTPNERFTSRGDRDRPAFMSYGR</sequence>
<dbReference type="OrthoDB" id="79831at2"/>